<keyword evidence="7" id="KW-0346">Stress response</keyword>
<reference evidence="7 8" key="1">
    <citation type="submission" date="2015-12" db="EMBL/GenBank/DDBJ databases">
        <title>Dictyostelia acquired genes for synthesis and detection of signals that induce cell-type specialization by lateral gene transfer from prokaryotes.</title>
        <authorList>
            <person name="Gloeckner G."/>
            <person name="Schaap P."/>
        </authorList>
    </citation>
    <scope>NUCLEOTIDE SEQUENCE [LARGE SCALE GENOMIC DNA]</scope>
    <source>
        <strain evidence="7 8">TK</strain>
    </source>
</reference>
<feature type="domain" description="DPH-type MB" evidence="6">
    <location>
        <begin position="86"/>
        <end position="142"/>
    </location>
</feature>
<evidence type="ECO:0000259" key="6">
    <source>
        <dbReference type="PROSITE" id="PS51074"/>
    </source>
</evidence>
<dbReference type="EMBL" id="LODT01000006">
    <property type="protein sequence ID" value="KYR01498.1"/>
    <property type="molecule type" value="Genomic_DNA"/>
</dbReference>
<evidence type="ECO:0000313" key="7">
    <source>
        <dbReference type="EMBL" id="KYR01498.1"/>
    </source>
</evidence>
<dbReference type="PANTHER" id="PTHR45255:SF1">
    <property type="entry name" value="DNAJ HOMOLOG SUBFAMILY C MEMBER 24"/>
    <property type="match status" value="1"/>
</dbReference>
<sequence length="147" mass="17264">MKNYYEILQVSPESTLNDIKKSFNSLVLLYHPDKQQQQQHSSIELVESIKNRYLDLQSAYECLRDINKRSIYDSQLLELSRQKYSITDEIDLDDMEYNEDTLEYYYNCRCGDKFVIREDQLSNDIDVACCGGCSLAIKVLFSTLDQE</sequence>
<dbReference type="Pfam" id="PF00226">
    <property type="entry name" value="DnaJ"/>
    <property type="match status" value="1"/>
</dbReference>
<keyword evidence="2" id="KW-0479">Metal-binding</keyword>
<evidence type="ECO:0000256" key="3">
    <source>
        <dbReference type="ARBA" id="ARBA00022833"/>
    </source>
</evidence>
<protein>
    <submittedName>
        <fullName evidence="7">DNAJ heat shock N-terminal domain-containing protein</fullName>
    </submittedName>
</protein>
<dbReference type="InterPro" id="IPR036869">
    <property type="entry name" value="J_dom_sf"/>
</dbReference>
<name>A0A152A5K0_TIELA</name>
<dbReference type="AlphaFoldDB" id="A0A152A5K0"/>
<dbReference type="SUPFAM" id="SSF144217">
    <property type="entry name" value="CSL zinc finger"/>
    <property type="match status" value="1"/>
</dbReference>
<dbReference type="PANTHER" id="PTHR45255">
    <property type="entry name" value="DNAJ HOMOLOG SUBFAMILY C MEMBER 24"/>
    <property type="match status" value="1"/>
</dbReference>
<dbReference type="STRING" id="361077.A0A152A5K0"/>
<evidence type="ECO:0000256" key="1">
    <source>
        <dbReference type="ARBA" id="ARBA00006169"/>
    </source>
</evidence>
<dbReference type="CDD" id="cd06257">
    <property type="entry name" value="DnaJ"/>
    <property type="match status" value="1"/>
</dbReference>
<accession>A0A152A5K0</accession>
<organism evidence="7 8">
    <name type="scientific">Tieghemostelium lacteum</name>
    <name type="common">Slime mold</name>
    <name type="synonym">Dictyostelium lacteum</name>
    <dbReference type="NCBI Taxonomy" id="361077"/>
    <lineage>
        <taxon>Eukaryota</taxon>
        <taxon>Amoebozoa</taxon>
        <taxon>Evosea</taxon>
        <taxon>Eumycetozoa</taxon>
        <taxon>Dictyostelia</taxon>
        <taxon>Dictyosteliales</taxon>
        <taxon>Raperosteliaceae</taxon>
        <taxon>Tieghemostelium</taxon>
    </lineage>
</organism>
<dbReference type="GO" id="GO:0001671">
    <property type="term" value="F:ATPase activator activity"/>
    <property type="evidence" value="ECO:0007669"/>
    <property type="project" value="TreeGrafter"/>
</dbReference>
<dbReference type="InterPro" id="IPR001623">
    <property type="entry name" value="DnaJ_domain"/>
</dbReference>
<dbReference type="SUPFAM" id="SSF46565">
    <property type="entry name" value="Chaperone J-domain"/>
    <property type="match status" value="1"/>
</dbReference>
<dbReference type="FunCoup" id="A0A152A5K0">
    <property type="interactions" value="38"/>
</dbReference>
<dbReference type="PRINTS" id="PR00625">
    <property type="entry name" value="JDOMAIN"/>
</dbReference>
<comment type="similarity">
    <text evidence="1">Belongs to the DPH4 family.</text>
</comment>
<dbReference type="Gene3D" id="3.10.660.10">
    <property type="entry name" value="DPH Zinc finger"/>
    <property type="match status" value="1"/>
</dbReference>
<dbReference type="Pfam" id="PF05207">
    <property type="entry name" value="Zn_ribbon_CSL"/>
    <property type="match status" value="1"/>
</dbReference>
<evidence type="ECO:0000256" key="2">
    <source>
        <dbReference type="ARBA" id="ARBA00022723"/>
    </source>
</evidence>
<gene>
    <name evidence="7" type="ORF">DLAC_01485</name>
</gene>
<dbReference type="SMART" id="SM00271">
    <property type="entry name" value="DnaJ"/>
    <property type="match status" value="1"/>
</dbReference>
<dbReference type="PROSITE" id="PS51074">
    <property type="entry name" value="DPH_MB"/>
    <property type="match status" value="1"/>
</dbReference>
<dbReference type="OrthoDB" id="445556at2759"/>
<evidence type="ECO:0000256" key="4">
    <source>
        <dbReference type="ARBA" id="ARBA00023004"/>
    </source>
</evidence>
<comment type="caution">
    <text evidence="7">The sequence shown here is derived from an EMBL/GenBank/DDBJ whole genome shotgun (WGS) entry which is preliminary data.</text>
</comment>
<dbReference type="Gene3D" id="1.10.287.110">
    <property type="entry name" value="DnaJ domain"/>
    <property type="match status" value="1"/>
</dbReference>
<feature type="domain" description="J" evidence="5">
    <location>
        <begin position="3"/>
        <end position="76"/>
    </location>
</feature>
<proteinExistence type="inferred from homology"/>
<dbReference type="OMA" id="LEDMTWE"/>
<evidence type="ECO:0000313" key="8">
    <source>
        <dbReference type="Proteomes" id="UP000076078"/>
    </source>
</evidence>
<keyword evidence="4" id="KW-0408">Iron</keyword>
<keyword evidence="3" id="KW-0862">Zinc</keyword>
<dbReference type="GO" id="GO:0008198">
    <property type="term" value="F:ferrous iron binding"/>
    <property type="evidence" value="ECO:0007669"/>
    <property type="project" value="TreeGrafter"/>
</dbReference>
<keyword evidence="8" id="KW-1185">Reference proteome</keyword>
<dbReference type="InParanoid" id="A0A152A5K0"/>
<dbReference type="InterPro" id="IPR036671">
    <property type="entry name" value="DPH_MB_sf"/>
</dbReference>
<dbReference type="InterPro" id="IPR007872">
    <property type="entry name" value="DPH_MB_dom"/>
</dbReference>
<evidence type="ECO:0000259" key="5">
    <source>
        <dbReference type="PROSITE" id="PS50076"/>
    </source>
</evidence>
<dbReference type="Proteomes" id="UP000076078">
    <property type="component" value="Unassembled WGS sequence"/>
</dbReference>
<dbReference type="PROSITE" id="PS50076">
    <property type="entry name" value="DNAJ_2"/>
    <property type="match status" value="1"/>
</dbReference>